<protein>
    <submittedName>
        <fullName evidence="3">Glutathione synthase/RimK-type ligase-like ATP-grasp enzyme</fullName>
    </submittedName>
</protein>
<dbReference type="RefSeq" id="WP_309866690.1">
    <property type="nucleotide sequence ID" value="NZ_JAVDQG010000005.1"/>
</dbReference>
<evidence type="ECO:0000313" key="3">
    <source>
        <dbReference type="EMBL" id="MDR6226595.1"/>
    </source>
</evidence>
<evidence type="ECO:0000313" key="4">
    <source>
        <dbReference type="Proteomes" id="UP001185012"/>
    </source>
</evidence>
<dbReference type="PROSITE" id="PS50975">
    <property type="entry name" value="ATP_GRASP"/>
    <property type="match status" value="1"/>
</dbReference>
<proteinExistence type="predicted"/>
<keyword evidence="1" id="KW-0547">Nucleotide-binding</keyword>
<gene>
    <name evidence="3" type="ORF">JOE21_002602</name>
</gene>
<comment type="caution">
    <text evidence="3">The sequence shown here is derived from an EMBL/GenBank/DDBJ whole genome shotgun (WGS) entry which is preliminary data.</text>
</comment>
<dbReference type="SUPFAM" id="SSF56059">
    <property type="entry name" value="Glutathione synthetase ATP-binding domain-like"/>
    <property type="match status" value="1"/>
</dbReference>
<keyword evidence="1" id="KW-0067">ATP-binding</keyword>
<feature type="domain" description="ATP-grasp" evidence="2">
    <location>
        <begin position="121"/>
        <end position="320"/>
    </location>
</feature>
<sequence>MKRIYWIFPDRSSTFQSNWERTNFWDVYKKAAEESGFSMEVVSAEAIEVIYLADHSTITKVYGQEVFVHDTIFVTEIHNFPHQQCDFMQMVNTFWTLRKLGFYLPIDPELSLIMGDKLNTFLFFRDLELPVLPSIRIVCGRDLERHNLPSLLESFEFPLIIKPLGWGGGLGVNLATNYSELKGILSLASGAETAMMIQPALDSSKLVDYRVYFIDGSPHTILSRRPQGGDIIANLSRGGETGLITMPDGLNDLAAKVANEIQLPYCCVDFLYDGERYWLSEVELDGGIPYIYREESLQLLKRRFEAYGRAHRQFLLETAKGMK</sequence>
<name>A0ABU1IP79_9BACL</name>
<dbReference type="Gene3D" id="3.30.470.20">
    <property type="entry name" value="ATP-grasp fold, B domain"/>
    <property type="match status" value="1"/>
</dbReference>
<dbReference type="Proteomes" id="UP001185012">
    <property type="component" value="Unassembled WGS sequence"/>
</dbReference>
<evidence type="ECO:0000256" key="1">
    <source>
        <dbReference type="PROSITE-ProRule" id="PRU00409"/>
    </source>
</evidence>
<dbReference type="InterPro" id="IPR013815">
    <property type="entry name" value="ATP_grasp_subdomain_1"/>
</dbReference>
<organism evidence="3 4">
    <name type="scientific">Desmospora profundinema</name>
    <dbReference type="NCBI Taxonomy" id="1571184"/>
    <lineage>
        <taxon>Bacteria</taxon>
        <taxon>Bacillati</taxon>
        <taxon>Bacillota</taxon>
        <taxon>Bacilli</taxon>
        <taxon>Bacillales</taxon>
        <taxon>Thermoactinomycetaceae</taxon>
        <taxon>Desmospora</taxon>
    </lineage>
</organism>
<reference evidence="3 4" key="1">
    <citation type="submission" date="2023-07" db="EMBL/GenBank/DDBJ databases">
        <title>Genomic Encyclopedia of Type Strains, Phase IV (KMG-IV): sequencing the most valuable type-strain genomes for metagenomic binning, comparative biology and taxonomic classification.</title>
        <authorList>
            <person name="Goeker M."/>
        </authorList>
    </citation>
    <scope>NUCLEOTIDE SEQUENCE [LARGE SCALE GENOMIC DNA]</scope>
    <source>
        <strain evidence="3 4">DSM 45903</strain>
    </source>
</reference>
<dbReference type="InterPro" id="IPR013651">
    <property type="entry name" value="ATP-grasp_RimK-type"/>
</dbReference>
<dbReference type="Gene3D" id="3.30.1490.20">
    <property type="entry name" value="ATP-grasp fold, A domain"/>
    <property type="match status" value="1"/>
</dbReference>
<evidence type="ECO:0000259" key="2">
    <source>
        <dbReference type="PROSITE" id="PS50975"/>
    </source>
</evidence>
<accession>A0ABU1IP79</accession>
<dbReference type="PANTHER" id="PTHR21621:SF0">
    <property type="entry name" value="BETA-CITRYLGLUTAMATE SYNTHASE B-RELATED"/>
    <property type="match status" value="1"/>
</dbReference>
<dbReference type="PANTHER" id="PTHR21621">
    <property type="entry name" value="RIBOSOMAL PROTEIN S6 MODIFICATION PROTEIN"/>
    <property type="match status" value="1"/>
</dbReference>
<dbReference type="InterPro" id="IPR011761">
    <property type="entry name" value="ATP-grasp"/>
</dbReference>
<dbReference type="Pfam" id="PF08443">
    <property type="entry name" value="RimK"/>
    <property type="match status" value="1"/>
</dbReference>
<dbReference type="EMBL" id="JAVDQG010000005">
    <property type="protein sequence ID" value="MDR6226595.1"/>
    <property type="molecule type" value="Genomic_DNA"/>
</dbReference>
<keyword evidence="4" id="KW-1185">Reference proteome</keyword>